<dbReference type="PANTHER" id="PTHR30055:SF184">
    <property type="entry name" value="HTH-TYPE TRANSCRIPTIONAL REGULATOR ETHR"/>
    <property type="match status" value="1"/>
</dbReference>
<accession>A0ABP6GJQ7</accession>
<dbReference type="EMBL" id="BAAATZ010000007">
    <property type="protein sequence ID" value="GAA2724870.1"/>
    <property type="molecule type" value="Genomic_DNA"/>
</dbReference>
<sequence length="216" mass="23995">MPPISRSRAVRERRDEVARRVLEAVHRLVADGTPYTELPVQRIAEAAGVPRSTFYLHFPDKSRLLIALAEQGGQGMFASAVAWWRSDHSTGPEGVSEAIARMIAEYRANRWVLLAVSELSAYDPDVAAYYQARLDRFTDLTRARLEEERRAGAVGHGLDSPTTAALLTWMVERTISMHCRDDDTGGDEQVARSLGRAIWLTVYGDSPRGSRGRSGL</sequence>
<keyword evidence="1 2" id="KW-0238">DNA-binding</keyword>
<reference evidence="5" key="1">
    <citation type="journal article" date="2019" name="Int. J. Syst. Evol. Microbiol.">
        <title>The Global Catalogue of Microorganisms (GCM) 10K type strain sequencing project: providing services to taxonomists for standard genome sequencing and annotation.</title>
        <authorList>
            <consortium name="The Broad Institute Genomics Platform"/>
            <consortium name="The Broad Institute Genome Sequencing Center for Infectious Disease"/>
            <person name="Wu L."/>
            <person name="Ma J."/>
        </authorList>
    </citation>
    <scope>NUCLEOTIDE SEQUENCE [LARGE SCALE GENOMIC DNA]</scope>
    <source>
        <strain evidence="5">JCM 8201</strain>
    </source>
</reference>
<dbReference type="InterPro" id="IPR009057">
    <property type="entry name" value="Homeodomain-like_sf"/>
</dbReference>
<dbReference type="Gene3D" id="1.10.10.60">
    <property type="entry name" value="Homeodomain-like"/>
    <property type="match status" value="1"/>
</dbReference>
<evidence type="ECO:0000256" key="1">
    <source>
        <dbReference type="ARBA" id="ARBA00023125"/>
    </source>
</evidence>
<dbReference type="InterPro" id="IPR001647">
    <property type="entry name" value="HTH_TetR"/>
</dbReference>
<dbReference type="RefSeq" id="WP_344450338.1">
    <property type="nucleotide sequence ID" value="NZ_BAAATZ010000007.1"/>
</dbReference>
<dbReference type="Pfam" id="PF21313">
    <property type="entry name" value="EthR_C"/>
    <property type="match status" value="1"/>
</dbReference>
<dbReference type="PANTHER" id="PTHR30055">
    <property type="entry name" value="HTH-TYPE TRANSCRIPTIONAL REGULATOR RUTR"/>
    <property type="match status" value="1"/>
</dbReference>
<dbReference type="Pfam" id="PF00440">
    <property type="entry name" value="TetR_N"/>
    <property type="match status" value="1"/>
</dbReference>
<evidence type="ECO:0000256" key="2">
    <source>
        <dbReference type="PROSITE-ProRule" id="PRU00335"/>
    </source>
</evidence>
<keyword evidence="5" id="KW-1185">Reference proteome</keyword>
<dbReference type="InterPro" id="IPR049397">
    <property type="entry name" value="EthR_C"/>
</dbReference>
<dbReference type="SUPFAM" id="SSF46689">
    <property type="entry name" value="Homeodomain-like"/>
    <property type="match status" value="1"/>
</dbReference>
<evidence type="ECO:0000313" key="5">
    <source>
        <dbReference type="Proteomes" id="UP001501842"/>
    </source>
</evidence>
<proteinExistence type="predicted"/>
<dbReference type="SUPFAM" id="SSF48498">
    <property type="entry name" value="Tetracyclin repressor-like, C-terminal domain"/>
    <property type="match status" value="1"/>
</dbReference>
<dbReference type="InterPro" id="IPR050109">
    <property type="entry name" value="HTH-type_TetR-like_transc_reg"/>
</dbReference>
<organism evidence="4 5">
    <name type="scientific">Actinocorallia aurantiaca</name>
    <dbReference type="NCBI Taxonomy" id="46204"/>
    <lineage>
        <taxon>Bacteria</taxon>
        <taxon>Bacillati</taxon>
        <taxon>Actinomycetota</taxon>
        <taxon>Actinomycetes</taxon>
        <taxon>Streptosporangiales</taxon>
        <taxon>Thermomonosporaceae</taxon>
        <taxon>Actinocorallia</taxon>
    </lineage>
</organism>
<feature type="domain" description="HTH tetR-type" evidence="3">
    <location>
        <begin position="15"/>
        <end position="76"/>
    </location>
</feature>
<gene>
    <name evidence="4" type="ORF">GCM10010439_23510</name>
</gene>
<protein>
    <submittedName>
        <fullName evidence="4">TetR/AcrR family transcriptional regulator</fullName>
    </submittedName>
</protein>
<name>A0ABP6GJQ7_9ACTN</name>
<comment type="caution">
    <text evidence="4">The sequence shown here is derived from an EMBL/GenBank/DDBJ whole genome shotgun (WGS) entry which is preliminary data.</text>
</comment>
<evidence type="ECO:0000313" key="4">
    <source>
        <dbReference type="EMBL" id="GAA2724870.1"/>
    </source>
</evidence>
<dbReference type="PROSITE" id="PS50977">
    <property type="entry name" value="HTH_TETR_2"/>
    <property type="match status" value="1"/>
</dbReference>
<dbReference type="Gene3D" id="1.10.357.10">
    <property type="entry name" value="Tetracycline Repressor, domain 2"/>
    <property type="match status" value="1"/>
</dbReference>
<dbReference type="InterPro" id="IPR036271">
    <property type="entry name" value="Tet_transcr_reg_TetR-rel_C_sf"/>
</dbReference>
<evidence type="ECO:0000259" key="3">
    <source>
        <dbReference type="PROSITE" id="PS50977"/>
    </source>
</evidence>
<dbReference type="Proteomes" id="UP001501842">
    <property type="component" value="Unassembled WGS sequence"/>
</dbReference>
<feature type="DNA-binding region" description="H-T-H motif" evidence="2">
    <location>
        <begin position="39"/>
        <end position="58"/>
    </location>
</feature>